<accession>A0A1L3KIQ7</accession>
<proteinExistence type="predicted"/>
<evidence type="ECO:0008006" key="2">
    <source>
        <dbReference type="Google" id="ProtNLM"/>
    </source>
</evidence>
<sequence length="126" mass="13614">MSISTKNAANVAVVYNPYRIEGNRAIYIGAAHSDLIKDQIILTSASPKQTPTSYGNRRTSLNVVNTISVDTPQASAVGRDMKLEALASVPTGATLGEFKELAARLAFLLQQDDFVQSLYMTGQIDH</sequence>
<name>A0A1L3KIQ7_9VIRU</name>
<protein>
    <recommendedName>
        <fullName evidence="2">Capsid protein</fullName>
    </recommendedName>
</protein>
<evidence type="ECO:0000313" key="1">
    <source>
        <dbReference type="EMBL" id="APG77291.1"/>
    </source>
</evidence>
<dbReference type="EMBL" id="KX883620">
    <property type="protein sequence ID" value="APG77291.1"/>
    <property type="molecule type" value="Genomic_RNA"/>
</dbReference>
<reference evidence="1" key="1">
    <citation type="journal article" date="2016" name="Nature">
        <title>Redefining the invertebrate RNA virosphere.</title>
        <authorList>
            <person name="Shi M."/>
            <person name="Lin X.D."/>
            <person name="Tian J.H."/>
            <person name="Chen L.J."/>
            <person name="Chen X."/>
            <person name="Li C.X."/>
            <person name="Qin X.C."/>
            <person name="Li J."/>
            <person name="Cao J.P."/>
            <person name="Eden J.S."/>
            <person name="Buchmann J."/>
            <person name="Wang W."/>
            <person name="Xu J."/>
            <person name="Holmes E.C."/>
            <person name="Zhang Y.Z."/>
        </authorList>
    </citation>
    <scope>NUCLEOTIDE SEQUENCE</scope>
    <source>
        <strain evidence="1">WZSLuoI133770</strain>
    </source>
</reference>
<organism evidence="1">
    <name type="scientific">Wenzhou levi-like virus 6</name>
    <dbReference type="NCBI Taxonomy" id="1923572"/>
    <lineage>
        <taxon>Viruses</taxon>
        <taxon>Riboviria</taxon>
    </lineage>
</organism>